<dbReference type="RefSeq" id="XP_003090854.2">
    <property type="nucleotide sequence ID" value="XM_003090806.2"/>
</dbReference>
<dbReference type="AlphaFoldDB" id="A0A6A5GPI5"/>
<dbReference type="KEGG" id="crq:GCK72_012946"/>
<comment type="caution">
    <text evidence="2">The sequence shown here is derived from an EMBL/GenBank/DDBJ whole genome shotgun (WGS) entry which is preliminary data.</text>
</comment>
<evidence type="ECO:0000256" key="1">
    <source>
        <dbReference type="SAM" id="SignalP"/>
    </source>
</evidence>
<proteinExistence type="predicted"/>
<keyword evidence="1" id="KW-0732">Signal</keyword>
<feature type="chain" id="PRO_5025603311" description="DUF19 domain-containing protein" evidence="1">
    <location>
        <begin position="16"/>
        <end position="182"/>
    </location>
</feature>
<evidence type="ECO:0000313" key="3">
    <source>
        <dbReference type="Proteomes" id="UP000483820"/>
    </source>
</evidence>
<organism evidence="2 3">
    <name type="scientific">Caenorhabditis remanei</name>
    <name type="common">Caenorhabditis vulgaris</name>
    <dbReference type="NCBI Taxonomy" id="31234"/>
    <lineage>
        <taxon>Eukaryota</taxon>
        <taxon>Metazoa</taxon>
        <taxon>Ecdysozoa</taxon>
        <taxon>Nematoda</taxon>
        <taxon>Chromadorea</taxon>
        <taxon>Rhabditida</taxon>
        <taxon>Rhabditina</taxon>
        <taxon>Rhabditomorpha</taxon>
        <taxon>Rhabditoidea</taxon>
        <taxon>Rhabditidae</taxon>
        <taxon>Peloderinae</taxon>
        <taxon>Caenorhabditis</taxon>
    </lineage>
</organism>
<evidence type="ECO:0008006" key="4">
    <source>
        <dbReference type="Google" id="ProtNLM"/>
    </source>
</evidence>
<name>A0A6A5GPI5_CAERE</name>
<dbReference type="GeneID" id="9823701"/>
<dbReference type="PANTHER" id="PTHR36956">
    <property type="entry name" value="UTERINE LUMIN EXPRESSED/LOCAILIZED-RELATED"/>
    <property type="match status" value="1"/>
</dbReference>
<reference evidence="2 3" key="1">
    <citation type="submission" date="2019-12" db="EMBL/GenBank/DDBJ databases">
        <title>Chromosome-level assembly of the Caenorhabditis remanei genome.</title>
        <authorList>
            <person name="Teterina A.A."/>
            <person name="Willis J.H."/>
            <person name="Phillips P.C."/>
        </authorList>
    </citation>
    <scope>NUCLEOTIDE SEQUENCE [LARGE SCALE GENOMIC DNA]</scope>
    <source>
        <strain evidence="2 3">PX506</strain>
        <tissue evidence="2">Whole organism</tissue>
    </source>
</reference>
<dbReference type="CTD" id="9823701"/>
<evidence type="ECO:0000313" key="2">
    <source>
        <dbReference type="EMBL" id="KAF1756493.1"/>
    </source>
</evidence>
<protein>
    <recommendedName>
        <fullName evidence="4">DUF19 domain-containing protein</fullName>
    </recommendedName>
</protein>
<feature type="signal peptide" evidence="1">
    <location>
        <begin position="1"/>
        <end position="15"/>
    </location>
</feature>
<accession>A0A6A5GPI5</accession>
<gene>
    <name evidence="2" type="ORF">GCK72_012946</name>
</gene>
<dbReference type="Proteomes" id="UP000483820">
    <property type="component" value="Chromosome IV"/>
</dbReference>
<sequence length="182" mass="21105">MLLLTLLLLPFSISGQTDYILNPACINEFNEIYSCVRNQSLFRFSESSPRDDSALNHELSEELQYVLACSGPLHCPISQIFRSFLYQKKCILDYYNENLEACAGMFVVLEVWRKCATSDVDDFFFELDEKCAVVEFLNHSTCDNKDASRFLLFTNLVRSIYVSANRYGPEIKHYIEKIRISF</sequence>
<dbReference type="EMBL" id="WUAV01000004">
    <property type="protein sequence ID" value="KAF1756493.1"/>
    <property type="molecule type" value="Genomic_DNA"/>
</dbReference>
<dbReference type="PANTHER" id="PTHR36956:SF2">
    <property type="entry name" value="CPXV012 PROTEIN-RELATED"/>
    <property type="match status" value="1"/>
</dbReference>